<evidence type="ECO:0000313" key="12">
    <source>
        <dbReference type="Proteomes" id="UP000295135"/>
    </source>
</evidence>
<comment type="similarity">
    <text evidence="3 7">Belongs to the alanine racemase family.</text>
</comment>
<protein>
    <recommendedName>
        <fullName evidence="4 7">Alanine racemase</fullName>
        <ecNumber evidence="4 7">5.1.1.1</ecNumber>
    </recommendedName>
</protein>
<dbReference type="Pfam" id="PF00842">
    <property type="entry name" value="Ala_racemase_C"/>
    <property type="match status" value="1"/>
</dbReference>
<dbReference type="AlphaFoldDB" id="A0A4R3K0I9"/>
<feature type="modified residue" description="N6-(pyridoxal phosphate)lysine" evidence="7 8">
    <location>
        <position position="35"/>
    </location>
</feature>
<dbReference type="Proteomes" id="UP000295135">
    <property type="component" value="Unassembled WGS sequence"/>
</dbReference>
<comment type="catalytic activity">
    <reaction evidence="1 7">
        <text>L-alanine = D-alanine</text>
        <dbReference type="Rhea" id="RHEA:20249"/>
        <dbReference type="ChEBI" id="CHEBI:57416"/>
        <dbReference type="ChEBI" id="CHEBI:57972"/>
        <dbReference type="EC" id="5.1.1.1"/>
    </reaction>
</comment>
<keyword evidence="5 7" id="KW-0663">Pyridoxal phosphate</keyword>
<dbReference type="EMBL" id="SLZY01000002">
    <property type="protein sequence ID" value="TCS73461.1"/>
    <property type="molecule type" value="Genomic_DNA"/>
</dbReference>
<dbReference type="NCBIfam" id="TIGR00492">
    <property type="entry name" value="alr"/>
    <property type="match status" value="1"/>
</dbReference>
<dbReference type="PANTHER" id="PTHR30511">
    <property type="entry name" value="ALANINE RACEMASE"/>
    <property type="match status" value="1"/>
</dbReference>
<feature type="active site" description="Proton acceptor; specific for L-alanine" evidence="7">
    <location>
        <position position="253"/>
    </location>
</feature>
<comment type="cofactor">
    <cofactor evidence="2 7 8">
        <name>pyridoxal 5'-phosphate</name>
        <dbReference type="ChEBI" id="CHEBI:597326"/>
    </cofactor>
</comment>
<keyword evidence="6 7" id="KW-0413">Isomerase</keyword>
<dbReference type="InterPro" id="IPR009006">
    <property type="entry name" value="Ala_racemase/Decarboxylase_C"/>
</dbReference>
<dbReference type="GO" id="GO:0030632">
    <property type="term" value="P:D-alanine biosynthetic process"/>
    <property type="evidence" value="ECO:0007669"/>
    <property type="project" value="UniProtKB-UniRule"/>
</dbReference>
<dbReference type="FunFam" id="2.40.37.10:FF:000002">
    <property type="entry name" value="Alanine racemase"/>
    <property type="match status" value="1"/>
</dbReference>
<feature type="binding site" evidence="7 9">
    <location>
        <position position="301"/>
    </location>
    <ligand>
        <name>substrate</name>
    </ligand>
</feature>
<evidence type="ECO:0000256" key="2">
    <source>
        <dbReference type="ARBA" id="ARBA00001933"/>
    </source>
</evidence>
<dbReference type="InterPro" id="IPR000821">
    <property type="entry name" value="Ala_racemase"/>
</dbReference>
<dbReference type="PANTHER" id="PTHR30511:SF0">
    <property type="entry name" value="ALANINE RACEMASE, CATABOLIC-RELATED"/>
    <property type="match status" value="1"/>
</dbReference>
<feature type="binding site" evidence="7 9">
    <location>
        <position position="130"/>
    </location>
    <ligand>
        <name>substrate</name>
    </ligand>
</feature>
<dbReference type="FunFam" id="3.20.20.10:FF:000002">
    <property type="entry name" value="Alanine racemase"/>
    <property type="match status" value="1"/>
</dbReference>
<evidence type="ECO:0000256" key="9">
    <source>
        <dbReference type="PIRSR" id="PIRSR600821-52"/>
    </source>
</evidence>
<dbReference type="SMART" id="SM01005">
    <property type="entry name" value="Ala_racemase_C"/>
    <property type="match status" value="1"/>
</dbReference>
<evidence type="ECO:0000256" key="1">
    <source>
        <dbReference type="ARBA" id="ARBA00000316"/>
    </source>
</evidence>
<evidence type="ECO:0000256" key="5">
    <source>
        <dbReference type="ARBA" id="ARBA00022898"/>
    </source>
</evidence>
<dbReference type="PRINTS" id="PR00992">
    <property type="entry name" value="ALARACEMASE"/>
</dbReference>
<evidence type="ECO:0000256" key="8">
    <source>
        <dbReference type="PIRSR" id="PIRSR600821-50"/>
    </source>
</evidence>
<keyword evidence="12" id="KW-1185">Reference proteome</keyword>
<comment type="function">
    <text evidence="7">Catalyzes the interconversion of L-alanine and D-alanine. May also act on other amino acids.</text>
</comment>
<dbReference type="PROSITE" id="PS00395">
    <property type="entry name" value="ALANINE_RACEMASE"/>
    <property type="match status" value="1"/>
</dbReference>
<dbReference type="OrthoDB" id="9813814at2"/>
<dbReference type="SUPFAM" id="SSF50621">
    <property type="entry name" value="Alanine racemase C-terminal domain-like"/>
    <property type="match status" value="1"/>
</dbReference>
<evidence type="ECO:0000256" key="6">
    <source>
        <dbReference type="ARBA" id="ARBA00023235"/>
    </source>
</evidence>
<evidence type="ECO:0000256" key="3">
    <source>
        <dbReference type="ARBA" id="ARBA00007880"/>
    </source>
</evidence>
<evidence type="ECO:0000256" key="4">
    <source>
        <dbReference type="ARBA" id="ARBA00013089"/>
    </source>
</evidence>
<dbReference type="Pfam" id="PF01168">
    <property type="entry name" value="Ala_racemase_N"/>
    <property type="match status" value="1"/>
</dbReference>
<dbReference type="HAMAP" id="MF_01201">
    <property type="entry name" value="Ala_racemase"/>
    <property type="match status" value="1"/>
</dbReference>
<comment type="pathway">
    <text evidence="7">Amino-acid biosynthesis; D-alanine biosynthesis; D-alanine from L-alanine: step 1/1.</text>
</comment>
<reference evidence="11 12" key="1">
    <citation type="submission" date="2019-03" db="EMBL/GenBank/DDBJ databases">
        <title>Genomic Encyclopedia of Type Strains, Phase IV (KMG-IV): sequencing the most valuable type-strain genomes for metagenomic binning, comparative biology and taxonomic classification.</title>
        <authorList>
            <person name="Goeker M."/>
        </authorList>
    </citation>
    <scope>NUCLEOTIDE SEQUENCE [LARGE SCALE GENOMIC DNA]</scope>
    <source>
        <strain evidence="11 12">DSM 103923</strain>
    </source>
</reference>
<feature type="active site" description="Proton acceptor; specific for D-alanine" evidence="7">
    <location>
        <position position="35"/>
    </location>
</feature>
<dbReference type="GO" id="GO:0008784">
    <property type="term" value="F:alanine racemase activity"/>
    <property type="evidence" value="ECO:0007669"/>
    <property type="project" value="UniProtKB-UniRule"/>
</dbReference>
<sequence length="356" mass="38313">MSRPLVARIDTAALAHNLGLARRLAGSARVLAVVKANGYGHGLLRVARALRAADGFAVLTLDEAEALRAAGFTHPIVLLEGFFHPDELPAIAHWRLQPVVHREDQAEILARTRLDHRIDVFVKVDTGMHRLGLSPRRLKEVVELLQAAESVGSITLMTHFASADEFEVGVAEQMREFRQAAEGLALPVSLANSAALMRYPETLGDWVRPGIMLYGASPFADEPGGHLGLLPAMTLESRLIAQRPLRRGEAVGYGGAFVAPKDMRIGIVACGYADGYPRHAGTGTPVLVEGQHTRTLGRVSMDMLCVDLTPIPNAHVGSVVTLWGEGLPVEEVAASAGTIAYELLTAIAPRVRIEEH</sequence>
<dbReference type="InterPro" id="IPR029066">
    <property type="entry name" value="PLP-binding_barrel"/>
</dbReference>
<feature type="domain" description="Alanine racemase C-terminal" evidence="10">
    <location>
        <begin position="232"/>
        <end position="356"/>
    </location>
</feature>
<gene>
    <name evidence="11" type="ORF">EDC61_102238</name>
</gene>
<proteinExistence type="inferred from homology"/>
<name>A0A4R3K0I9_9PROT</name>
<dbReference type="Gene3D" id="3.20.20.10">
    <property type="entry name" value="Alanine racemase"/>
    <property type="match status" value="1"/>
</dbReference>
<dbReference type="GO" id="GO:0005829">
    <property type="term" value="C:cytosol"/>
    <property type="evidence" value="ECO:0007669"/>
    <property type="project" value="TreeGrafter"/>
</dbReference>
<dbReference type="UniPathway" id="UPA00042">
    <property type="reaction ID" value="UER00497"/>
</dbReference>
<evidence type="ECO:0000259" key="10">
    <source>
        <dbReference type="SMART" id="SM01005"/>
    </source>
</evidence>
<evidence type="ECO:0000256" key="7">
    <source>
        <dbReference type="HAMAP-Rule" id="MF_01201"/>
    </source>
</evidence>
<accession>A0A4R3K0I9</accession>
<dbReference type="GO" id="GO:0030170">
    <property type="term" value="F:pyridoxal phosphate binding"/>
    <property type="evidence" value="ECO:0007669"/>
    <property type="project" value="UniProtKB-UniRule"/>
</dbReference>
<dbReference type="Gene3D" id="2.40.37.10">
    <property type="entry name" value="Lyase, Ornithine Decarboxylase, Chain A, domain 1"/>
    <property type="match status" value="1"/>
</dbReference>
<organism evidence="11 12">
    <name type="scientific">Sulfuritortus calidifontis</name>
    <dbReference type="NCBI Taxonomy" id="1914471"/>
    <lineage>
        <taxon>Bacteria</taxon>
        <taxon>Pseudomonadati</taxon>
        <taxon>Pseudomonadota</taxon>
        <taxon>Betaproteobacteria</taxon>
        <taxon>Nitrosomonadales</taxon>
        <taxon>Thiobacillaceae</taxon>
        <taxon>Sulfuritortus</taxon>
    </lineage>
</organism>
<evidence type="ECO:0000313" key="11">
    <source>
        <dbReference type="EMBL" id="TCS73461.1"/>
    </source>
</evidence>
<dbReference type="RefSeq" id="WP_126458863.1">
    <property type="nucleotide sequence ID" value="NZ_AP018721.1"/>
</dbReference>
<dbReference type="InterPro" id="IPR011079">
    <property type="entry name" value="Ala_racemase_C"/>
</dbReference>
<dbReference type="SUPFAM" id="SSF51419">
    <property type="entry name" value="PLP-binding barrel"/>
    <property type="match status" value="1"/>
</dbReference>
<comment type="caution">
    <text evidence="11">The sequence shown here is derived from an EMBL/GenBank/DDBJ whole genome shotgun (WGS) entry which is preliminary data.</text>
</comment>
<dbReference type="CDD" id="cd06827">
    <property type="entry name" value="PLPDE_III_AR_proteobact"/>
    <property type="match status" value="1"/>
</dbReference>
<dbReference type="InterPro" id="IPR020622">
    <property type="entry name" value="Ala_racemase_pyridoxalP-BS"/>
</dbReference>
<dbReference type="EC" id="5.1.1.1" evidence="4 7"/>
<dbReference type="InterPro" id="IPR001608">
    <property type="entry name" value="Ala_racemase_N"/>
</dbReference>